<reference evidence="1 2" key="1">
    <citation type="submission" date="2020-12" db="EMBL/GenBank/DDBJ databases">
        <title>FDA dAtabase for Regulatory Grade micrObial Sequences (FDA-ARGOS): Supporting development and validation of Infectious Disease Dx tests.</title>
        <authorList>
            <person name="Nelson B."/>
            <person name="Plummer A."/>
            <person name="Tallon L."/>
            <person name="Sadzewicz L."/>
            <person name="Zhao X."/>
            <person name="Boylan J."/>
            <person name="Ott S."/>
            <person name="Bowen H."/>
            <person name="Vavikolanu K."/>
            <person name="Mehta A."/>
            <person name="Aluvathingal J."/>
            <person name="Nadendla S."/>
            <person name="Myers T."/>
            <person name="Yan Y."/>
            <person name="Sichtig H."/>
        </authorList>
    </citation>
    <scope>NUCLEOTIDE SEQUENCE [LARGE SCALE GENOMIC DNA]</scope>
    <source>
        <strain evidence="1 2">FDAARGOS_899</strain>
    </source>
</reference>
<dbReference type="Proteomes" id="UP000594943">
    <property type="component" value="Chromosome 2"/>
</dbReference>
<sequence length="129" mass="14243">MGKDLCAAEAGYGLEATPVPGRGASRKKFVGNVFVDRAAPIVDDLDCHANKIDAKPAVRNIVPALRFSIFVFRSILKSIEAPFAQTRISGVWEAASLYGKHSMERFPYSRQCANRAPQKMPPQMPVYFL</sequence>
<name>A0A7T2U6X1_9BURK</name>
<evidence type="ECO:0000313" key="2">
    <source>
        <dbReference type="Proteomes" id="UP000594943"/>
    </source>
</evidence>
<proteinExistence type="predicted"/>
<gene>
    <name evidence="1" type="ORF">I6G56_32155</name>
</gene>
<dbReference type="AlphaFoldDB" id="A0A7T2U6X1"/>
<dbReference type="EMBL" id="CP065687">
    <property type="protein sequence ID" value="QPS46698.1"/>
    <property type="molecule type" value="Genomic_DNA"/>
</dbReference>
<evidence type="ECO:0000313" key="1">
    <source>
        <dbReference type="EMBL" id="QPS46698.1"/>
    </source>
</evidence>
<protein>
    <submittedName>
        <fullName evidence="1">Uncharacterized protein</fullName>
    </submittedName>
</protein>
<dbReference type="KEGG" id="bhg:I6G56_32155"/>
<organism evidence="1 2">
    <name type="scientific">Burkholderia humptydooensis</name>
    <dbReference type="NCBI Taxonomy" id="430531"/>
    <lineage>
        <taxon>Bacteria</taxon>
        <taxon>Pseudomonadati</taxon>
        <taxon>Pseudomonadota</taxon>
        <taxon>Betaproteobacteria</taxon>
        <taxon>Burkholderiales</taxon>
        <taxon>Burkholderiaceae</taxon>
        <taxon>Burkholderia</taxon>
        <taxon>pseudomallei group</taxon>
    </lineage>
</organism>
<dbReference type="RefSeq" id="WP_144411851.1">
    <property type="nucleotide sequence ID" value="NZ_CP013382.1"/>
</dbReference>
<accession>A0A7T2U6X1</accession>